<dbReference type="PANTHER" id="PTHR37162:SF10">
    <property type="entry name" value="DUF4371 DOMAIN-CONTAINING PROTEIN"/>
    <property type="match status" value="1"/>
</dbReference>
<evidence type="ECO:0000313" key="2">
    <source>
        <dbReference type="Proteomes" id="UP001549920"/>
    </source>
</evidence>
<comment type="caution">
    <text evidence="1">The sequence shown here is derived from an EMBL/GenBank/DDBJ whole genome shotgun (WGS) entry which is preliminary data.</text>
</comment>
<dbReference type="SUPFAM" id="SSF53098">
    <property type="entry name" value="Ribonuclease H-like"/>
    <property type="match status" value="1"/>
</dbReference>
<proteinExistence type="predicted"/>
<keyword evidence="2" id="KW-1185">Reference proteome</keyword>
<protein>
    <recommendedName>
        <fullName evidence="3">Transposase</fullName>
    </recommendedName>
</protein>
<sequence length="469" mass="53605">MDRTGGLLRKLFSDSEVGKTITCARTKTEAIVNNVISPHVMEGLVETLKSDSVLYFGLSTDASNRGAQKIPVTIQYFDYRDGGIKTKILELDLLPNETAETITQYIVNTLRKHGIEQKIVSFTADNANVNFGGINRPTGGQNVFVLLKRELQKQIVGVGCPAHILHNCIRHGADKLEIDIESTVMKIYNYFSVYTVRTEKLKSFCEAVEIQYQQLLSHSKTRWLSLFPAIERILKLFPALKEYFLSVEGTPTVIKRFFENPFSEIYLWHIHSLLPLFQSKIQAIGKEDVTIVKINCILNATLNAIKSRKDNNFKSLTVIRLLNTLENNGISTDIFKTEILGLYVDLTAYLEKWIKNIEDFSSFQWMILQKEMKSFSSSDLASSVEFLSKLNIIVDDVKLFDEYEVLKEYCRSSDNTERLVPDPLHHSTLDLVYQSGQYRTTTANPEGIDLQRPLIVHCFLFNCTKYIYF</sequence>
<dbReference type="InterPro" id="IPR012337">
    <property type="entry name" value="RNaseH-like_sf"/>
</dbReference>
<name>A0ABR3HRT7_LOXSC</name>
<evidence type="ECO:0008006" key="3">
    <source>
        <dbReference type="Google" id="ProtNLM"/>
    </source>
</evidence>
<organism evidence="1 2">
    <name type="scientific">Loxostege sticticalis</name>
    <name type="common">Beet webworm moth</name>
    <dbReference type="NCBI Taxonomy" id="481309"/>
    <lineage>
        <taxon>Eukaryota</taxon>
        <taxon>Metazoa</taxon>
        <taxon>Ecdysozoa</taxon>
        <taxon>Arthropoda</taxon>
        <taxon>Hexapoda</taxon>
        <taxon>Insecta</taxon>
        <taxon>Pterygota</taxon>
        <taxon>Neoptera</taxon>
        <taxon>Endopterygota</taxon>
        <taxon>Lepidoptera</taxon>
        <taxon>Glossata</taxon>
        <taxon>Ditrysia</taxon>
        <taxon>Pyraloidea</taxon>
        <taxon>Crambidae</taxon>
        <taxon>Pyraustinae</taxon>
        <taxon>Loxostege</taxon>
    </lineage>
</organism>
<dbReference type="PANTHER" id="PTHR37162">
    <property type="entry name" value="HAT FAMILY DIMERISATION DOMAINCONTAINING PROTEIN-RELATED"/>
    <property type="match status" value="1"/>
</dbReference>
<reference evidence="1 2" key="1">
    <citation type="submission" date="2024-06" db="EMBL/GenBank/DDBJ databases">
        <title>A chromosome-level genome assembly of beet webworm, Loxostege sticticalis.</title>
        <authorList>
            <person name="Zhang Y."/>
        </authorList>
    </citation>
    <scope>NUCLEOTIDE SEQUENCE [LARGE SCALE GENOMIC DNA]</scope>
    <source>
        <strain evidence="1">AQ026</strain>
        <tissue evidence="1">Whole body</tissue>
    </source>
</reference>
<dbReference type="EMBL" id="JBEUOH010000014">
    <property type="protein sequence ID" value="KAL0879278.1"/>
    <property type="molecule type" value="Genomic_DNA"/>
</dbReference>
<dbReference type="Proteomes" id="UP001549920">
    <property type="component" value="Unassembled WGS sequence"/>
</dbReference>
<gene>
    <name evidence="1" type="ORF">ABMA27_003058</name>
</gene>
<accession>A0ABR3HRT7</accession>
<evidence type="ECO:0000313" key="1">
    <source>
        <dbReference type="EMBL" id="KAL0879278.1"/>
    </source>
</evidence>